<keyword evidence="7 10" id="KW-0949">S-adenosyl-L-methionine</keyword>
<gene>
    <name evidence="11" type="ORF">PVAND_002999</name>
</gene>
<keyword evidence="4 10" id="KW-0963">Cytoplasm</keyword>
<evidence type="ECO:0000256" key="7">
    <source>
        <dbReference type="ARBA" id="ARBA00022691"/>
    </source>
</evidence>
<dbReference type="GO" id="GO:0005737">
    <property type="term" value="C:cytoplasm"/>
    <property type="evidence" value="ECO:0007669"/>
    <property type="project" value="UniProtKB-SubCell"/>
</dbReference>
<comment type="similarity">
    <text evidence="3 10">Belongs to the TRM44 family.</text>
</comment>
<evidence type="ECO:0000313" key="11">
    <source>
        <dbReference type="EMBL" id="KAG5672911.1"/>
    </source>
</evidence>
<comment type="function">
    <text evidence="10">Adenosyl-L-methionine (AdoMet)-dependent tRNA (uracil-O(2)-)-methyltransferase.</text>
</comment>
<evidence type="ECO:0000256" key="2">
    <source>
        <dbReference type="ARBA" id="ARBA00004496"/>
    </source>
</evidence>
<evidence type="ECO:0000256" key="8">
    <source>
        <dbReference type="ARBA" id="ARBA00022694"/>
    </source>
</evidence>
<sequence>MNRERENIIFSKELNKYAFYHAVHIYLKKPQVINRKLSCSNNLAFIEYNEKCEVDNVREIICNTLKNESLKNLEKELNNNFIEHKLKNLDALKDINVCKQVSIDRITAKNNISCFQITIIDKFNDRVSFYSLDNTSKFLPLINYTLVFKNNQLKLLVSEKDFENDACNWLRYALIKKLQNWMENYEEEGDDNKRMESHSLIDDEAYNKLYCELKQKHGKKLESLWVDESTDPKKFVYEDIAICAYLMTLWKKYREENKSDEKQTFLDFGCGNGLLVYLLNQEGHIGYGIDLRKRNIWDKFDPQVDLREKTWTPDENNFNDVDWIIGNHSDELSPWVPVVAYRSSYKCNYFLLPCCAYNFSGTKFERSDTSKSLYMGYIDYLNDISSTCGFNTTLIDRLKIPSTKRICLIGLNRSHDIENYAEQCEFISQFIKASIEQNKNFIPREKVPVVRNCTKIDKNLTEKIVKIIFDALMEEKKNKDTFIEEEEWNSGGELKMSDAVKLISQEDLKKLKAESGGLQTLLKNKHQIFDIRGGIIKIRKPKKITDIKISKKAQKKNAIKSSPCYFHLHHKQGCFLKSEDCCYIH</sequence>
<keyword evidence="8 10" id="KW-0819">tRNA processing</keyword>
<dbReference type="EC" id="2.1.1.211" evidence="10"/>
<keyword evidence="12" id="KW-1185">Reference proteome</keyword>
<evidence type="ECO:0000313" key="12">
    <source>
        <dbReference type="Proteomes" id="UP001107558"/>
    </source>
</evidence>
<evidence type="ECO:0000256" key="3">
    <source>
        <dbReference type="ARBA" id="ARBA00009056"/>
    </source>
</evidence>
<dbReference type="AlphaFoldDB" id="A0A9J6BSS8"/>
<evidence type="ECO:0000256" key="6">
    <source>
        <dbReference type="ARBA" id="ARBA00022679"/>
    </source>
</evidence>
<dbReference type="InterPro" id="IPR011671">
    <property type="entry name" value="tRNA_uracil_MeTrfase"/>
</dbReference>
<organism evidence="11 12">
    <name type="scientific">Polypedilum vanderplanki</name>
    <name type="common">Sleeping chironomid midge</name>
    <dbReference type="NCBI Taxonomy" id="319348"/>
    <lineage>
        <taxon>Eukaryota</taxon>
        <taxon>Metazoa</taxon>
        <taxon>Ecdysozoa</taxon>
        <taxon>Arthropoda</taxon>
        <taxon>Hexapoda</taxon>
        <taxon>Insecta</taxon>
        <taxon>Pterygota</taxon>
        <taxon>Neoptera</taxon>
        <taxon>Endopterygota</taxon>
        <taxon>Diptera</taxon>
        <taxon>Nematocera</taxon>
        <taxon>Chironomoidea</taxon>
        <taxon>Chironomidae</taxon>
        <taxon>Chironominae</taxon>
        <taxon>Polypedilum</taxon>
        <taxon>Polypedilum</taxon>
    </lineage>
</organism>
<dbReference type="Proteomes" id="UP001107558">
    <property type="component" value="Chromosome 3"/>
</dbReference>
<dbReference type="EMBL" id="JADBJN010000003">
    <property type="protein sequence ID" value="KAG5672911.1"/>
    <property type="molecule type" value="Genomic_DNA"/>
</dbReference>
<comment type="catalytic activity">
    <reaction evidence="9 10">
        <text>uridine(44) in tRNA(Ser) + S-adenosyl-L-methionine = 2'-O-methyluridine(44) in tRNA(Ser) + S-adenosyl-L-homocysteine + H(+)</text>
        <dbReference type="Rhea" id="RHEA:43100"/>
        <dbReference type="Rhea" id="RHEA-COMP:10339"/>
        <dbReference type="Rhea" id="RHEA-COMP:10340"/>
        <dbReference type="ChEBI" id="CHEBI:15378"/>
        <dbReference type="ChEBI" id="CHEBI:57856"/>
        <dbReference type="ChEBI" id="CHEBI:59789"/>
        <dbReference type="ChEBI" id="CHEBI:65315"/>
        <dbReference type="ChEBI" id="CHEBI:74478"/>
        <dbReference type="EC" id="2.1.1.211"/>
    </reaction>
</comment>
<reference evidence="11" key="1">
    <citation type="submission" date="2021-03" db="EMBL/GenBank/DDBJ databases">
        <title>Chromosome level genome of the anhydrobiotic midge Polypedilum vanderplanki.</title>
        <authorList>
            <person name="Yoshida Y."/>
            <person name="Kikawada T."/>
            <person name="Gusev O."/>
        </authorList>
    </citation>
    <scope>NUCLEOTIDE SEQUENCE</scope>
    <source>
        <strain evidence="11">NIAS01</strain>
        <tissue evidence="11">Whole body or cell culture</tissue>
    </source>
</reference>
<evidence type="ECO:0000256" key="9">
    <source>
        <dbReference type="ARBA" id="ARBA00047957"/>
    </source>
</evidence>
<name>A0A9J6BSS8_POLVA</name>
<comment type="caution">
    <text evidence="11">The sequence shown here is derived from an EMBL/GenBank/DDBJ whole genome shotgun (WGS) entry which is preliminary data.</text>
</comment>
<dbReference type="InterPro" id="IPR029063">
    <property type="entry name" value="SAM-dependent_MTases_sf"/>
</dbReference>
<evidence type="ECO:0000256" key="5">
    <source>
        <dbReference type="ARBA" id="ARBA00022603"/>
    </source>
</evidence>
<dbReference type="PANTHER" id="PTHR21210:SF0">
    <property type="entry name" value="TRNA (URACIL-O(2)-)-METHYLTRANSFERASE-RELATED"/>
    <property type="match status" value="1"/>
</dbReference>
<dbReference type="Gene3D" id="3.40.50.150">
    <property type="entry name" value="Vaccinia Virus protein VP39"/>
    <property type="match status" value="1"/>
</dbReference>
<keyword evidence="6 10" id="KW-0808">Transferase</keyword>
<proteinExistence type="inferred from homology"/>
<accession>A0A9J6BSS8</accession>
<protein>
    <recommendedName>
        <fullName evidence="10">tRNA (uracil-O(2)-)-methyltransferase</fullName>
        <ecNumber evidence="10">2.1.1.211</ecNumber>
    </recommendedName>
</protein>
<dbReference type="GO" id="GO:0141101">
    <property type="term" value="F:tRNA(Ser) (uridine(44)-2'-O-)-methyltransferase activity"/>
    <property type="evidence" value="ECO:0007669"/>
    <property type="project" value="UniProtKB-EC"/>
</dbReference>
<dbReference type="GO" id="GO:0030488">
    <property type="term" value="P:tRNA methylation"/>
    <property type="evidence" value="ECO:0007669"/>
    <property type="project" value="UniProtKB-UniRule"/>
</dbReference>
<evidence type="ECO:0000256" key="10">
    <source>
        <dbReference type="RuleBase" id="RU368004"/>
    </source>
</evidence>
<dbReference type="Pfam" id="PF07757">
    <property type="entry name" value="AdoMet_MTase"/>
    <property type="match status" value="1"/>
</dbReference>
<evidence type="ECO:0000256" key="1">
    <source>
        <dbReference type="ARBA" id="ARBA00002778"/>
    </source>
</evidence>
<dbReference type="OrthoDB" id="10047021at2759"/>
<dbReference type="SUPFAM" id="SSF53335">
    <property type="entry name" value="S-adenosyl-L-methionine-dependent methyltransferases"/>
    <property type="match status" value="1"/>
</dbReference>
<comment type="subcellular location">
    <subcellularLocation>
        <location evidence="2 10">Cytoplasm</location>
    </subcellularLocation>
</comment>
<dbReference type="PANTHER" id="PTHR21210">
    <property type="entry name" value="TRNA (URACIL-O(2)-)-METHYLTRANSFERASE-RELATED"/>
    <property type="match status" value="1"/>
</dbReference>
<keyword evidence="5 10" id="KW-0489">Methyltransferase</keyword>
<evidence type="ECO:0000256" key="4">
    <source>
        <dbReference type="ARBA" id="ARBA00022490"/>
    </source>
</evidence>
<comment type="function">
    <text evidence="1">Probable adenosyl-L-methionine (AdoMet)-dependent tRNA (uracil-O(2)-)-methyltransferase.</text>
</comment>